<keyword evidence="3" id="KW-1185">Reference proteome</keyword>
<dbReference type="AlphaFoldDB" id="A0A1D1ULU9"/>
<comment type="caution">
    <text evidence="2">The sequence shown here is derived from an EMBL/GenBank/DDBJ whole genome shotgun (WGS) entry which is preliminary data.</text>
</comment>
<sequence>MIPKRFTVVDDPKPVTVRKRLKRAAEKGPREVGSVDASVSRLIWTLFLWKSQLTRWSSQLINLHWAQLIDTMLKVCGRPEEARMSDRKNSEPPRRRRSRSRSGSNFEAANSHHCVNIHLRISERYTDVSSR</sequence>
<proteinExistence type="predicted"/>
<gene>
    <name evidence="2" type="primary">RvY_01940-1</name>
    <name evidence="2" type="synonym">RvY_01940.1</name>
    <name evidence="2" type="ORF">RvY_01940</name>
</gene>
<evidence type="ECO:0000313" key="3">
    <source>
        <dbReference type="Proteomes" id="UP000186922"/>
    </source>
</evidence>
<name>A0A1D1ULU9_RAMVA</name>
<feature type="region of interest" description="Disordered" evidence="1">
    <location>
        <begin position="79"/>
        <end position="108"/>
    </location>
</feature>
<organism evidence="2 3">
    <name type="scientific">Ramazzottius varieornatus</name>
    <name type="common">Water bear</name>
    <name type="synonym">Tardigrade</name>
    <dbReference type="NCBI Taxonomy" id="947166"/>
    <lineage>
        <taxon>Eukaryota</taxon>
        <taxon>Metazoa</taxon>
        <taxon>Ecdysozoa</taxon>
        <taxon>Tardigrada</taxon>
        <taxon>Eutardigrada</taxon>
        <taxon>Parachela</taxon>
        <taxon>Hypsibioidea</taxon>
        <taxon>Ramazzottiidae</taxon>
        <taxon>Ramazzottius</taxon>
    </lineage>
</organism>
<feature type="compositionally biased region" description="Basic and acidic residues" evidence="1">
    <location>
        <begin position="79"/>
        <end position="93"/>
    </location>
</feature>
<accession>A0A1D1ULU9</accession>
<dbReference type="EMBL" id="BDGG01000001">
    <property type="protein sequence ID" value="GAU89385.1"/>
    <property type="molecule type" value="Genomic_DNA"/>
</dbReference>
<protein>
    <submittedName>
        <fullName evidence="2">Uncharacterized protein</fullName>
    </submittedName>
</protein>
<evidence type="ECO:0000256" key="1">
    <source>
        <dbReference type="SAM" id="MobiDB-lite"/>
    </source>
</evidence>
<evidence type="ECO:0000313" key="2">
    <source>
        <dbReference type="EMBL" id="GAU89385.1"/>
    </source>
</evidence>
<dbReference type="Proteomes" id="UP000186922">
    <property type="component" value="Unassembled WGS sequence"/>
</dbReference>
<reference evidence="2 3" key="1">
    <citation type="journal article" date="2016" name="Nat. Commun.">
        <title>Extremotolerant tardigrade genome and improved radiotolerance of human cultured cells by tardigrade-unique protein.</title>
        <authorList>
            <person name="Hashimoto T."/>
            <person name="Horikawa D.D."/>
            <person name="Saito Y."/>
            <person name="Kuwahara H."/>
            <person name="Kozuka-Hata H."/>
            <person name="Shin-I T."/>
            <person name="Minakuchi Y."/>
            <person name="Ohishi K."/>
            <person name="Motoyama A."/>
            <person name="Aizu T."/>
            <person name="Enomoto A."/>
            <person name="Kondo K."/>
            <person name="Tanaka S."/>
            <person name="Hara Y."/>
            <person name="Koshikawa S."/>
            <person name="Sagara H."/>
            <person name="Miura T."/>
            <person name="Yokobori S."/>
            <person name="Miyagawa K."/>
            <person name="Suzuki Y."/>
            <person name="Kubo T."/>
            <person name="Oyama M."/>
            <person name="Kohara Y."/>
            <person name="Fujiyama A."/>
            <person name="Arakawa K."/>
            <person name="Katayama T."/>
            <person name="Toyoda A."/>
            <person name="Kunieda T."/>
        </authorList>
    </citation>
    <scope>NUCLEOTIDE SEQUENCE [LARGE SCALE GENOMIC DNA]</scope>
    <source>
        <strain evidence="2 3">YOKOZUNA-1</strain>
    </source>
</reference>